<dbReference type="Proteomes" id="UP000660554">
    <property type="component" value="Unassembled WGS sequence"/>
</dbReference>
<sequence>MARLVAEYAEQLLTLAEVLFADPRHFFRSYSAAEIARLMSTTRSPHRSMSTTPTPRVHHLNLYRQYFELVASDSKAIEVRVKYPHLENLAAGDRIEFRIKDTEERCEVEVLRVTEYPSFEALLDGEGAGNVNPSASRDQQLANIRAIYGPEKEALGALAIEIKLI</sequence>
<evidence type="ECO:0000259" key="1">
    <source>
        <dbReference type="Pfam" id="PF04266"/>
    </source>
</evidence>
<accession>A0ABQ3NNY2</accession>
<gene>
    <name evidence="2" type="ORF">Scinn_39460</name>
</gene>
<reference evidence="3" key="1">
    <citation type="submission" date="2020-09" db="EMBL/GenBank/DDBJ databases">
        <title>Whole genome shotgun sequence of Streptomyces cinnamonensis NBRC 15873.</title>
        <authorList>
            <person name="Komaki H."/>
            <person name="Tamura T."/>
        </authorList>
    </citation>
    <scope>NUCLEOTIDE SEQUENCE [LARGE SCALE GENOMIC DNA]</scope>
    <source>
        <strain evidence="3">NBRC 15873</strain>
    </source>
</reference>
<dbReference type="SUPFAM" id="SSF88697">
    <property type="entry name" value="PUA domain-like"/>
    <property type="match status" value="1"/>
</dbReference>
<dbReference type="EMBL" id="BNDV01000008">
    <property type="protein sequence ID" value="GHI14483.1"/>
    <property type="molecule type" value="Genomic_DNA"/>
</dbReference>
<dbReference type="Gene3D" id="2.30.130.30">
    <property type="entry name" value="Hypothetical protein"/>
    <property type="match status" value="1"/>
</dbReference>
<proteinExistence type="predicted"/>
<evidence type="ECO:0000313" key="2">
    <source>
        <dbReference type="EMBL" id="GHI14483.1"/>
    </source>
</evidence>
<organism evidence="2 3">
    <name type="scientific">Streptomyces virginiae</name>
    <name type="common">Streptomyces cinnamonensis</name>
    <dbReference type="NCBI Taxonomy" id="1961"/>
    <lineage>
        <taxon>Bacteria</taxon>
        <taxon>Bacillati</taxon>
        <taxon>Actinomycetota</taxon>
        <taxon>Actinomycetes</taxon>
        <taxon>Kitasatosporales</taxon>
        <taxon>Streptomycetaceae</taxon>
        <taxon>Streptomyces</taxon>
    </lineage>
</organism>
<name>A0ABQ3NNY2_STRVG</name>
<dbReference type="Pfam" id="PF04266">
    <property type="entry name" value="ASCH"/>
    <property type="match status" value="1"/>
</dbReference>
<comment type="caution">
    <text evidence="2">The sequence shown here is derived from an EMBL/GenBank/DDBJ whole genome shotgun (WGS) entry which is preliminary data.</text>
</comment>
<keyword evidence="3" id="KW-1185">Reference proteome</keyword>
<evidence type="ECO:0000313" key="3">
    <source>
        <dbReference type="Proteomes" id="UP000660554"/>
    </source>
</evidence>
<feature type="domain" description="ASCH" evidence="1">
    <location>
        <begin position="61"/>
        <end position="164"/>
    </location>
</feature>
<dbReference type="InterPro" id="IPR007374">
    <property type="entry name" value="ASCH_domain"/>
</dbReference>
<dbReference type="InterPro" id="IPR015947">
    <property type="entry name" value="PUA-like_sf"/>
</dbReference>
<protein>
    <recommendedName>
        <fullName evidence="1">ASCH domain-containing protein</fullName>
    </recommendedName>
</protein>